<keyword evidence="4" id="KW-0560">Oxidoreductase</keyword>
<dbReference type="GO" id="GO:0071949">
    <property type="term" value="F:FAD binding"/>
    <property type="evidence" value="ECO:0007669"/>
    <property type="project" value="InterPro"/>
</dbReference>
<evidence type="ECO:0000256" key="2">
    <source>
        <dbReference type="ARBA" id="ARBA00022630"/>
    </source>
</evidence>
<keyword evidence="2" id="KW-0285">Flavoprotein</keyword>
<reference evidence="6" key="1">
    <citation type="journal article" date="2020" name="Stud. Mycol.">
        <title>101 Dothideomycetes genomes: a test case for predicting lifestyles and emergence of pathogens.</title>
        <authorList>
            <person name="Haridas S."/>
            <person name="Albert R."/>
            <person name="Binder M."/>
            <person name="Bloem J."/>
            <person name="Labutti K."/>
            <person name="Salamov A."/>
            <person name="Andreopoulos B."/>
            <person name="Baker S."/>
            <person name="Barry K."/>
            <person name="Bills G."/>
            <person name="Bluhm B."/>
            <person name="Cannon C."/>
            <person name="Castanera R."/>
            <person name="Culley D."/>
            <person name="Daum C."/>
            <person name="Ezra D."/>
            <person name="Gonzalez J."/>
            <person name="Henrissat B."/>
            <person name="Kuo A."/>
            <person name="Liang C."/>
            <person name="Lipzen A."/>
            <person name="Lutzoni F."/>
            <person name="Magnuson J."/>
            <person name="Mondo S."/>
            <person name="Nolan M."/>
            <person name="Ohm R."/>
            <person name="Pangilinan J."/>
            <person name="Park H.-J."/>
            <person name="Ramirez L."/>
            <person name="Alfaro M."/>
            <person name="Sun H."/>
            <person name="Tritt A."/>
            <person name="Yoshinaga Y."/>
            <person name="Zwiers L.-H."/>
            <person name="Turgeon B."/>
            <person name="Goodwin S."/>
            <person name="Spatafora J."/>
            <person name="Crous P."/>
            <person name="Grigoriev I."/>
        </authorList>
    </citation>
    <scope>NUCLEOTIDE SEQUENCE</scope>
    <source>
        <strain evidence="6">CBS 133067</strain>
    </source>
</reference>
<dbReference type="SUPFAM" id="SSF56176">
    <property type="entry name" value="FAD-binding/transporter-associated domain-like"/>
    <property type="match status" value="1"/>
</dbReference>
<dbReference type="InterPro" id="IPR036318">
    <property type="entry name" value="FAD-bd_PCMH-like_sf"/>
</dbReference>
<comment type="caution">
    <text evidence="6">The sequence shown here is derived from an EMBL/GenBank/DDBJ whole genome shotgun (WGS) entry which is preliminary data.</text>
</comment>
<dbReference type="InterPro" id="IPR050416">
    <property type="entry name" value="FAD-linked_Oxidoreductase"/>
</dbReference>
<comment type="similarity">
    <text evidence="1">Belongs to the oxygen-dependent FAD-linked oxidoreductase family.</text>
</comment>
<dbReference type="EMBL" id="ML978123">
    <property type="protein sequence ID" value="KAF2102206.1"/>
    <property type="molecule type" value="Genomic_DNA"/>
</dbReference>
<gene>
    <name evidence="6" type="ORF">NA57DRAFT_54129</name>
</gene>
<keyword evidence="3" id="KW-0274">FAD</keyword>
<evidence type="ECO:0000259" key="5">
    <source>
        <dbReference type="PROSITE" id="PS51387"/>
    </source>
</evidence>
<evidence type="ECO:0000313" key="6">
    <source>
        <dbReference type="EMBL" id="KAF2102206.1"/>
    </source>
</evidence>
<evidence type="ECO:0000256" key="4">
    <source>
        <dbReference type="ARBA" id="ARBA00023002"/>
    </source>
</evidence>
<dbReference type="AlphaFoldDB" id="A0A9P4M900"/>
<proteinExistence type="inferred from homology"/>
<keyword evidence="7" id="KW-1185">Reference proteome</keyword>
<evidence type="ECO:0000256" key="3">
    <source>
        <dbReference type="ARBA" id="ARBA00022827"/>
    </source>
</evidence>
<evidence type="ECO:0000256" key="1">
    <source>
        <dbReference type="ARBA" id="ARBA00005466"/>
    </source>
</evidence>
<dbReference type="PANTHER" id="PTHR42973">
    <property type="entry name" value="BINDING OXIDOREDUCTASE, PUTATIVE (AFU_ORTHOLOGUE AFUA_1G17690)-RELATED"/>
    <property type="match status" value="1"/>
</dbReference>
<dbReference type="InterPro" id="IPR016166">
    <property type="entry name" value="FAD-bd_PCMH"/>
</dbReference>
<dbReference type="GO" id="GO:0016491">
    <property type="term" value="F:oxidoreductase activity"/>
    <property type="evidence" value="ECO:0007669"/>
    <property type="project" value="UniProtKB-KW"/>
</dbReference>
<dbReference type="PROSITE" id="PS51387">
    <property type="entry name" value="FAD_PCMH"/>
    <property type="match status" value="1"/>
</dbReference>
<evidence type="ECO:0000313" key="7">
    <source>
        <dbReference type="Proteomes" id="UP000799772"/>
    </source>
</evidence>
<dbReference type="OrthoDB" id="2151789at2759"/>
<sequence length="504" mass="55270">MPDLSFTGPGEVHAPYLDVDQIEKALKEHGSCIDTLSHFLPGKVFTKNKPSYNEYLDTFWLGPAREIFPRCVVIPSNTSDVSKAISVLSSALKLGIDCKFAIRSGNAAAFANLSNIDDGIVIWLKDLKELDLAEDRSVIRVGPGNSAGDVYGKLDPMDLTAVLGLHSMLGVSGLVLGGGWSSILSPQYGLACDNVLNFEVVLSSGAVVNVNATSNPDLFRALKGGASNFGIVTRFDLAVIKLGSFSGGQIFADLSKRQEIFRFAENYMKADDYTPQASMIMNLGYMAGMGWGMFYFPTYIGPEENPSILAPVLKMNDVKSTFRVSHTREFTDQLDQMIPPGLRSTVSTFTFSLNAEFMEVYFQMAKEMVDELKDIFPGFAAAVAFHPFPKQAFSQSKKSGGNSLGLSEEDGDICKTFAYMMWDSAKDDEKVKAAMKDLIERGKTEAVRRGLLKDYVPISYAAPWQDVFGGYGKENLEAMRQASKKYDPLQLFQLAVPGGWKLSK</sequence>
<dbReference type="InterPro" id="IPR006094">
    <property type="entry name" value="Oxid_FAD_bind_N"/>
</dbReference>
<name>A0A9P4M900_9PEZI</name>
<dbReference type="Proteomes" id="UP000799772">
    <property type="component" value="Unassembled WGS sequence"/>
</dbReference>
<dbReference type="InterPro" id="IPR016169">
    <property type="entry name" value="FAD-bd_PCMH_sub2"/>
</dbReference>
<accession>A0A9P4M900</accession>
<organism evidence="6 7">
    <name type="scientific">Rhizodiscina lignyota</name>
    <dbReference type="NCBI Taxonomy" id="1504668"/>
    <lineage>
        <taxon>Eukaryota</taxon>
        <taxon>Fungi</taxon>
        <taxon>Dikarya</taxon>
        <taxon>Ascomycota</taxon>
        <taxon>Pezizomycotina</taxon>
        <taxon>Dothideomycetes</taxon>
        <taxon>Pleosporomycetidae</taxon>
        <taxon>Aulographales</taxon>
        <taxon>Rhizodiscinaceae</taxon>
        <taxon>Rhizodiscina</taxon>
    </lineage>
</organism>
<dbReference type="PANTHER" id="PTHR42973:SF22">
    <property type="entry name" value="FAD-BINDING PCMH-TYPE DOMAIN-CONTAINING PROTEIN-RELATED"/>
    <property type="match status" value="1"/>
</dbReference>
<feature type="domain" description="FAD-binding PCMH-type" evidence="5">
    <location>
        <begin position="65"/>
        <end position="242"/>
    </location>
</feature>
<dbReference type="Gene3D" id="3.30.465.10">
    <property type="match status" value="1"/>
</dbReference>
<dbReference type="Pfam" id="PF01565">
    <property type="entry name" value="FAD_binding_4"/>
    <property type="match status" value="1"/>
</dbReference>
<protein>
    <submittedName>
        <fullName evidence="6">FAD-binding domain-containing protein</fullName>
    </submittedName>
</protein>